<evidence type="ECO:0000313" key="3">
    <source>
        <dbReference type="Proteomes" id="UP000654367"/>
    </source>
</evidence>
<organism evidence="2 3">
    <name type="scientific">Shewanella saliphila</name>
    <dbReference type="NCBI Taxonomy" id="2282698"/>
    <lineage>
        <taxon>Bacteria</taxon>
        <taxon>Pseudomonadati</taxon>
        <taxon>Pseudomonadota</taxon>
        <taxon>Gammaproteobacteria</taxon>
        <taxon>Alteromonadales</taxon>
        <taxon>Shewanellaceae</taxon>
        <taxon>Shewanella</taxon>
    </lineage>
</organism>
<dbReference type="InterPro" id="IPR029441">
    <property type="entry name" value="Cass2"/>
</dbReference>
<dbReference type="Gene3D" id="3.20.80.10">
    <property type="entry name" value="Regulatory factor, effector binding domain"/>
    <property type="match status" value="1"/>
</dbReference>
<dbReference type="EMBL" id="BMQV01000023">
    <property type="protein sequence ID" value="GGP56876.1"/>
    <property type="molecule type" value="Genomic_DNA"/>
</dbReference>
<gene>
    <name evidence="2" type="ORF">GCM10009409_23770</name>
</gene>
<dbReference type="Proteomes" id="UP000654367">
    <property type="component" value="Unassembled WGS sequence"/>
</dbReference>
<protein>
    <submittedName>
        <fullName evidence="2">Transcriptional regulator</fullName>
    </submittedName>
</protein>
<dbReference type="RefSeq" id="WP_188920621.1">
    <property type="nucleotide sequence ID" value="NZ_BMQV01000023.1"/>
</dbReference>
<dbReference type="InterPro" id="IPR053182">
    <property type="entry name" value="YobU-like_regulator"/>
</dbReference>
<feature type="domain" description="AraC effector-binding" evidence="1">
    <location>
        <begin position="1"/>
        <end position="146"/>
    </location>
</feature>
<evidence type="ECO:0000259" key="1">
    <source>
        <dbReference type="SMART" id="SM00871"/>
    </source>
</evidence>
<proteinExistence type="predicted"/>
<accession>A0ABQ2Q924</accession>
<dbReference type="PANTHER" id="PTHR36444:SF2">
    <property type="entry name" value="TRANSCRIPTIONAL REGULATOR PROTEIN YOBU-RELATED"/>
    <property type="match status" value="1"/>
</dbReference>
<dbReference type="SUPFAM" id="SSF55136">
    <property type="entry name" value="Probable bacterial effector-binding domain"/>
    <property type="match status" value="1"/>
</dbReference>
<name>A0ABQ2Q924_9GAMM</name>
<evidence type="ECO:0000313" key="2">
    <source>
        <dbReference type="EMBL" id="GGP56876.1"/>
    </source>
</evidence>
<dbReference type="InterPro" id="IPR010499">
    <property type="entry name" value="AraC_E-bd"/>
</dbReference>
<comment type="caution">
    <text evidence="2">The sequence shown here is derived from an EMBL/GenBank/DDBJ whole genome shotgun (WGS) entry which is preliminary data.</text>
</comment>
<sequence>MNIVNLDNMDVKGISIRTDNSSEMSPSTAKIGALWQQFYEQLASNLTQGSNVFGLYTHYESDHMGRFDVVACSDKLTAGDLASFQIQSGEYLVFKGTGEMPQAIIDLWGEVWEYFDNNTCQLKRAYTTDFEHYINENEVELFISVKHG</sequence>
<dbReference type="SMART" id="SM00871">
    <property type="entry name" value="AraC_E_bind"/>
    <property type="match status" value="1"/>
</dbReference>
<dbReference type="Pfam" id="PF14526">
    <property type="entry name" value="Cass2"/>
    <property type="match status" value="1"/>
</dbReference>
<keyword evidence="3" id="KW-1185">Reference proteome</keyword>
<reference evidence="3" key="1">
    <citation type="journal article" date="2019" name="Int. J. Syst. Evol. Microbiol.">
        <title>The Global Catalogue of Microorganisms (GCM) 10K type strain sequencing project: providing services to taxonomists for standard genome sequencing and annotation.</title>
        <authorList>
            <consortium name="The Broad Institute Genomics Platform"/>
            <consortium name="The Broad Institute Genome Sequencing Center for Infectious Disease"/>
            <person name="Wu L."/>
            <person name="Ma J."/>
        </authorList>
    </citation>
    <scope>NUCLEOTIDE SEQUENCE [LARGE SCALE GENOMIC DNA]</scope>
    <source>
        <strain evidence="3">JCM 32304</strain>
    </source>
</reference>
<dbReference type="PANTHER" id="PTHR36444">
    <property type="entry name" value="TRANSCRIPTIONAL REGULATOR PROTEIN YOBU-RELATED"/>
    <property type="match status" value="1"/>
</dbReference>
<dbReference type="InterPro" id="IPR011256">
    <property type="entry name" value="Reg_factor_effector_dom_sf"/>
</dbReference>